<dbReference type="Proteomes" id="UP000054608">
    <property type="component" value="Unassembled WGS sequence"/>
</dbReference>
<protein>
    <submittedName>
        <fullName evidence="1">Uncharacterized protein</fullName>
    </submittedName>
</protein>
<dbReference type="STRING" id="458.Lrub_2202"/>
<dbReference type="PATRIC" id="fig|458.5.peg.2297"/>
<proteinExistence type="predicted"/>
<dbReference type="InterPro" id="IPR038371">
    <property type="entry name" value="Cu_polyphenol_OxRdtase_sf"/>
</dbReference>
<keyword evidence="2" id="KW-1185">Reference proteome</keyword>
<comment type="caution">
    <text evidence="1">The sequence shown here is derived from an EMBL/GenBank/DDBJ whole genome shotgun (WGS) entry which is preliminary data.</text>
</comment>
<name>A0A0W0XS92_9GAMM</name>
<dbReference type="SUPFAM" id="SSF64438">
    <property type="entry name" value="CNF1/YfiH-like putative cysteine hydrolases"/>
    <property type="match status" value="1"/>
</dbReference>
<dbReference type="InterPro" id="IPR011324">
    <property type="entry name" value="Cytotoxic_necrot_fac-like_cat"/>
</dbReference>
<accession>A0A0W0XS92</accession>
<evidence type="ECO:0000313" key="2">
    <source>
        <dbReference type="Proteomes" id="UP000054608"/>
    </source>
</evidence>
<dbReference type="Gene3D" id="3.60.140.10">
    <property type="entry name" value="CNF1/YfiH-like putative cysteine hydrolases"/>
    <property type="match status" value="1"/>
</dbReference>
<organism evidence="1 2">
    <name type="scientific">Legionella rubrilucens</name>
    <dbReference type="NCBI Taxonomy" id="458"/>
    <lineage>
        <taxon>Bacteria</taxon>
        <taxon>Pseudomonadati</taxon>
        <taxon>Pseudomonadota</taxon>
        <taxon>Gammaproteobacteria</taxon>
        <taxon>Legionellales</taxon>
        <taxon>Legionellaceae</taxon>
        <taxon>Legionella</taxon>
    </lineage>
</organism>
<gene>
    <name evidence="1" type="ORF">Lrub_2202</name>
</gene>
<sequence>MFDLLNYNKDKLLRYHLKLVTALGVDTYSNKELFFSCRRSYHQEEPDFGCHLACIYFK</sequence>
<evidence type="ECO:0000313" key="1">
    <source>
        <dbReference type="EMBL" id="KTD47280.1"/>
    </source>
</evidence>
<dbReference type="AlphaFoldDB" id="A0A0W0XS92"/>
<reference evidence="1 2" key="1">
    <citation type="submission" date="2015-11" db="EMBL/GenBank/DDBJ databases">
        <title>Genomic analysis of 38 Legionella species identifies large and diverse effector repertoires.</title>
        <authorList>
            <person name="Burstein D."/>
            <person name="Amaro F."/>
            <person name="Zusman T."/>
            <person name="Lifshitz Z."/>
            <person name="Cohen O."/>
            <person name="Gilbert J.A."/>
            <person name="Pupko T."/>
            <person name="Shuman H.A."/>
            <person name="Segal G."/>
        </authorList>
    </citation>
    <scope>NUCLEOTIDE SEQUENCE [LARGE SCALE GENOMIC DNA]</scope>
    <source>
        <strain evidence="1 2">WA-270A-C2</strain>
    </source>
</reference>
<dbReference type="EMBL" id="LNYT01000020">
    <property type="protein sequence ID" value="KTD47280.1"/>
    <property type="molecule type" value="Genomic_DNA"/>
</dbReference>